<sequence length="190" mass="20498">MRTHAFGVVNVTYLAITVGTTKGLRVGVNVSTEVSQKQPGIEVPDSNVGHQDEPPTSEQVPSRGLFPTKVRPFETPKPISPFRATVDRWADAEDDDDFRVKDGTVFASSPGQVEVIHNGILVVEEALQMATGAFTEVGRCHRGRPRGRGNSLGVDASQTSCVNLEDIAIAVVRNRGMLAQCQVGKHGFFT</sequence>
<name>A0A9Q0GW51_9MAGN</name>
<dbReference type="AlphaFoldDB" id="A0A9Q0GW51"/>
<feature type="region of interest" description="Disordered" evidence="1">
    <location>
        <begin position="34"/>
        <end position="72"/>
    </location>
</feature>
<reference evidence="2" key="1">
    <citation type="journal article" date="2023" name="Plant J.">
        <title>The genome of the king protea, Protea cynaroides.</title>
        <authorList>
            <person name="Chang J."/>
            <person name="Duong T.A."/>
            <person name="Schoeman C."/>
            <person name="Ma X."/>
            <person name="Roodt D."/>
            <person name="Barker N."/>
            <person name="Li Z."/>
            <person name="Van de Peer Y."/>
            <person name="Mizrachi E."/>
        </authorList>
    </citation>
    <scope>NUCLEOTIDE SEQUENCE</scope>
    <source>
        <tissue evidence="2">Young leaves</tissue>
    </source>
</reference>
<evidence type="ECO:0000256" key="1">
    <source>
        <dbReference type="SAM" id="MobiDB-lite"/>
    </source>
</evidence>
<dbReference type="Proteomes" id="UP001141806">
    <property type="component" value="Unassembled WGS sequence"/>
</dbReference>
<proteinExistence type="predicted"/>
<dbReference type="EMBL" id="JAMYWD010000012">
    <property type="protein sequence ID" value="KAJ4952764.1"/>
    <property type="molecule type" value="Genomic_DNA"/>
</dbReference>
<gene>
    <name evidence="2" type="ORF">NE237_029596</name>
</gene>
<evidence type="ECO:0000313" key="2">
    <source>
        <dbReference type="EMBL" id="KAJ4952764.1"/>
    </source>
</evidence>
<protein>
    <submittedName>
        <fullName evidence="2">Uncharacterized protein</fullName>
    </submittedName>
</protein>
<organism evidence="2 3">
    <name type="scientific">Protea cynaroides</name>
    <dbReference type="NCBI Taxonomy" id="273540"/>
    <lineage>
        <taxon>Eukaryota</taxon>
        <taxon>Viridiplantae</taxon>
        <taxon>Streptophyta</taxon>
        <taxon>Embryophyta</taxon>
        <taxon>Tracheophyta</taxon>
        <taxon>Spermatophyta</taxon>
        <taxon>Magnoliopsida</taxon>
        <taxon>Proteales</taxon>
        <taxon>Proteaceae</taxon>
        <taxon>Protea</taxon>
    </lineage>
</organism>
<accession>A0A9Q0GW51</accession>
<keyword evidence="3" id="KW-1185">Reference proteome</keyword>
<evidence type="ECO:0000313" key="3">
    <source>
        <dbReference type="Proteomes" id="UP001141806"/>
    </source>
</evidence>
<comment type="caution">
    <text evidence="2">The sequence shown here is derived from an EMBL/GenBank/DDBJ whole genome shotgun (WGS) entry which is preliminary data.</text>
</comment>